<dbReference type="EMBL" id="SDHY01000005">
    <property type="protein sequence ID" value="RXK48193.1"/>
    <property type="molecule type" value="Genomic_DNA"/>
</dbReference>
<gene>
    <name evidence="8 10" type="primary">carA</name>
    <name evidence="10" type="ORF">ESB04_09100</name>
</gene>
<dbReference type="SMART" id="SM01097">
    <property type="entry name" value="CPSase_sm_chain"/>
    <property type="match status" value="1"/>
</dbReference>
<feature type="binding site" evidence="8">
    <location>
        <position position="230"/>
    </location>
    <ligand>
        <name>L-glutamine</name>
        <dbReference type="ChEBI" id="CHEBI:58359"/>
    </ligand>
</feature>
<dbReference type="EC" id="6.3.5.5" evidence="8"/>
<evidence type="ECO:0000256" key="7">
    <source>
        <dbReference type="ARBA" id="ARBA00048816"/>
    </source>
</evidence>
<dbReference type="PRINTS" id="PR00099">
    <property type="entry name" value="CPSGATASE"/>
</dbReference>
<organism evidence="10 11">
    <name type="scientific">Aquirufa rosea</name>
    <dbReference type="NCBI Taxonomy" id="2509241"/>
    <lineage>
        <taxon>Bacteria</taxon>
        <taxon>Pseudomonadati</taxon>
        <taxon>Bacteroidota</taxon>
        <taxon>Cytophagia</taxon>
        <taxon>Cytophagales</taxon>
        <taxon>Flectobacillaceae</taxon>
        <taxon>Aquirufa</taxon>
    </lineage>
</organism>
<dbReference type="Pfam" id="PF00117">
    <property type="entry name" value="GATase"/>
    <property type="match status" value="1"/>
</dbReference>
<dbReference type="InterPro" id="IPR006274">
    <property type="entry name" value="CarbamoylP_synth_ssu"/>
</dbReference>
<comment type="catalytic activity">
    <reaction evidence="7 8">
        <text>hydrogencarbonate + L-glutamine + 2 ATP + H2O = carbamoyl phosphate + L-glutamate + 2 ADP + phosphate + 2 H(+)</text>
        <dbReference type="Rhea" id="RHEA:18633"/>
        <dbReference type="ChEBI" id="CHEBI:15377"/>
        <dbReference type="ChEBI" id="CHEBI:15378"/>
        <dbReference type="ChEBI" id="CHEBI:17544"/>
        <dbReference type="ChEBI" id="CHEBI:29985"/>
        <dbReference type="ChEBI" id="CHEBI:30616"/>
        <dbReference type="ChEBI" id="CHEBI:43474"/>
        <dbReference type="ChEBI" id="CHEBI:58228"/>
        <dbReference type="ChEBI" id="CHEBI:58359"/>
        <dbReference type="ChEBI" id="CHEBI:456216"/>
        <dbReference type="EC" id="6.3.5.5"/>
    </reaction>
</comment>
<evidence type="ECO:0000256" key="1">
    <source>
        <dbReference type="ARBA" id="ARBA00005077"/>
    </source>
</evidence>
<dbReference type="InterPro" id="IPR017926">
    <property type="entry name" value="GATASE"/>
</dbReference>
<comment type="caution">
    <text evidence="10">The sequence shown here is derived from an EMBL/GenBank/DDBJ whole genome shotgun (WGS) entry which is preliminary data.</text>
</comment>
<feature type="binding site" evidence="8">
    <location>
        <position position="232"/>
    </location>
    <ligand>
        <name>L-glutamine</name>
        <dbReference type="ChEBI" id="CHEBI:58359"/>
    </ligand>
</feature>
<keyword evidence="4 8" id="KW-0547">Nucleotide-binding</keyword>
<dbReference type="NCBIfam" id="TIGR01368">
    <property type="entry name" value="CPSaseIIsmall"/>
    <property type="match status" value="1"/>
</dbReference>
<evidence type="ECO:0000256" key="5">
    <source>
        <dbReference type="ARBA" id="ARBA00022840"/>
    </source>
</evidence>
<evidence type="ECO:0000259" key="9">
    <source>
        <dbReference type="SMART" id="SM01097"/>
    </source>
</evidence>
<keyword evidence="5 8" id="KW-0067">ATP-binding</keyword>
<dbReference type="PRINTS" id="PR00097">
    <property type="entry name" value="ANTSNTHASEII"/>
</dbReference>
<dbReference type="OrthoDB" id="9804328at2"/>
<dbReference type="AlphaFoldDB" id="A0A4Q1BYM9"/>
<keyword evidence="6 8" id="KW-0315">Glutamine amidotransferase</keyword>
<dbReference type="RefSeq" id="WP_129027428.1">
    <property type="nucleotide sequence ID" value="NZ_SDHY01000005.1"/>
</dbReference>
<dbReference type="GO" id="GO:0044205">
    <property type="term" value="P:'de novo' UMP biosynthetic process"/>
    <property type="evidence" value="ECO:0007669"/>
    <property type="project" value="UniProtKB-UniRule"/>
</dbReference>
<keyword evidence="8" id="KW-0055">Arginine biosynthesis</keyword>
<dbReference type="PANTHER" id="PTHR43418">
    <property type="entry name" value="MULTIFUNCTIONAL TRYPTOPHAN BIOSYNTHESIS PROTEIN-RELATED"/>
    <property type="match status" value="1"/>
</dbReference>
<feature type="binding site" evidence="8">
    <location>
        <position position="51"/>
    </location>
    <ligand>
        <name>L-glutamine</name>
        <dbReference type="ChEBI" id="CHEBI:58359"/>
    </ligand>
</feature>
<feature type="active site" description="Nucleophile" evidence="8">
    <location>
        <position position="258"/>
    </location>
</feature>
<feature type="region of interest" description="CPSase" evidence="8">
    <location>
        <begin position="1"/>
        <end position="181"/>
    </location>
</feature>
<evidence type="ECO:0000313" key="10">
    <source>
        <dbReference type="EMBL" id="RXK48193.1"/>
    </source>
</evidence>
<dbReference type="GO" id="GO:0006541">
    <property type="term" value="P:glutamine metabolic process"/>
    <property type="evidence" value="ECO:0007669"/>
    <property type="project" value="InterPro"/>
</dbReference>
<feature type="binding site" evidence="8">
    <location>
        <position position="303"/>
    </location>
    <ligand>
        <name>L-glutamine</name>
        <dbReference type="ChEBI" id="CHEBI:58359"/>
    </ligand>
</feature>
<comment type="catalytic activity">
    <reaction evidence="8">
        <text>L-glutamine + H2O = L-glutamate + NH4(+)</text>
        <dbReference type="Rhea" id="RHEA:15889"/>
        <dbReference type="ChEBI" id="CHEBI:15377"/>
        <dbReference type="ChEBI" id="CHEBI:28938"/>
        <dbReference type="ChEBI" id="CHEBI:29985"/>
        <dbReference type="ChEBI" id="CHEBI:58359"/>
    </reaction>
</comment>
<keyword evidence="8" id="KW-0028">Amino-acid biosynthesis</keyword>
<reference evidence="10 11" key="1">
    <citation type="submission" date="2019-01" db="EMBL/GenBank/DDBJ databases">
        <title>Cytophagaceae bacterium strain CAR-16.</title>
        <authorList>
            <person name="Chen W.-M."/>
        </authorList>
    </citation>
    <scope>NUCLEOTIDE SEQUENCE [LARGE SCALE GENOMIC DNA]</scope>
    <source>
        <strain evidence="10 11">CAR-16</strain>
    </source>
</reference>
<dbReference type="HAMAP" id="MF_01209">
    <property type="entry name" value="CPSase_S_chain"/>
    <property type="match status" value="1"/>
</dbReference>
<dbReference type="PRINTS" id="PR00096">
    <property type="entry name" value="GATASE"/>
</dbReference>
<feature type="binding site" evidence="8">
    <location>
        <position position="300"/>
    </location>
    <ligand>
        <name>L-glutamine</name>
        <dbReference type="ChEBI" id="CHEBI:58359"/>
    </ligand>
</feature>
<evidence type="ECO:0000256" key="4">
    <source>
        <dbReference type="ARBA" id="ARBA00022741"/>
    </source>
</evidence>
<evidence type="ECO:0000256" key="8">
    <source>
        <dbReference type="HAMAP-Rule" id="MF_01209"/>
    </source>
</evidence>
<keyword evidence="8" id="KW-0665">Pyrimidine biosynthesis</keyword>
<feature type="domain" description="Carbamoyl-phosphate synthase small subunit N-terminal" evidence="9">
    <location>
        <begin position="7"/>
        <end position="138"/>
    </location>
</feature>
<dbReference type="UniPathway" id="UPA00070">
    <property type="reaction ID" value="UER00115"/>
</dbReference>
<dbReference type="UniPathway" id="UPA00068">
    <property type="reaction ID" value="UER00171"/>
</dbReference>
<comment type="pathway">
    <text evidence="8">Pyrimidine metabolism; UMP biosynthesis via de novo pathway; (S)-dihydroorotate from bicarbonate: step 1/3.</text>
</comment>
<dbReference type="NCBIfam" id="NF009475">
    <property type="entry name" value="PRK12838.1"/>
    <property type="match status" value="1"/>
</dbReference>
<dbReference type="GO" id="GO:0006207">
    <property type="term" value="P:'de novo' pyrimidine nucleobase biosynthetic process"/>
    <property type="evidence" value="ECO:0007669"/>
    <property type="project" value="InterPro"/>
</dbReference>
<dbReference type="PROSITE" id="PS51273">
    <property type="entry name" value="GATASE_TYPE_1"/>
    <property type="match status" value="1"/>
</dbReference>
<dbReference type="SUPFAM" id="SSF52317">
    <property type="entry name" value="Class I glutamine amidotransferase-like"/>
    <property type="match status" value="1"/>
</dbReference>
<evidence type="ECO:0000256" key="3">
    <source>
        <dbReference type="ARBA" id="ARBA00022598"/>
    </source>
</evidence>
<feature type="binding site" evidence="8">
    <location>
        <position position="262"/>
    </location>
    <ligand>
        <name>L-glutamine</name>
        <dbReference type="ChEBI" id="CHEBI:58359"/>
    </ligand>
</feature>
<dbReference type="InterPro" id="IPR035686">
    <property type="entry name" value="CPSase_GATase1"/>
</dbReference>
<keyword evidence="11" id="KW-1185">Reference proteome</keyword>
<dbReference type="Pfam" id="PF00988">
    <property type="entry name" value="CPSase_sm_chain"/>
    <property type="match status" value="1"/>
</dbReference>
<comment type="subunit">
    <text evidence="8">Composed of two chains; the small (or glutamine) chain promotes the hydrolysis of glutamine to ammonia, which is used by the large (or ammonia) chain to synthesize carbamoyl phosphate. Tetramer of heterodimers (alpha,beta)4.</text>
</comment>
<dbReference type="CDD" id="cd01744">
    <property type="entry name" value="GATase1_CPSase"/>
    <property type="match status" value="1"/>
</dbReference>
<comment type="function">
    <text evidence="8">Small subunit of the glutamine-dependent carbamoyl phosphate synthetase (CPSase). CPSase catalyzes the formation of carbamoyl phosphate from the ammonia moiety of glutamine, carbonate, and phosphate donated by ATP, constituting the first step of 2 biosynthetic pathways, one leading to arginine and/or urea and the other to pyrimidine nucleotides. The small subunit (glutamine amidotransferase) binds and cleaves glutamine to supply the large subunit with the substrate ammonia.</text>
</comment>
<dbReference type="Proteomes" id="UP000289455">
    <property type="component" value="Unassembled WGS sequence"/>
</dbReference>
<dbReference type="GO" id="GO:0005524">
    <property type="term" value="F:ATP binding"/>
    <property type="evidence" value="ECO:0007669"/>
    <property type="project" value="UniProtKB-UniRule"/>
</dbReference>
<evidence type="ECO:0000256" key="2">
    <source>
        <dbReference type="ARBA" id="ARBA00007800"/>
    </source>
</evidence>
<feature type="active site" evidence="8">
    <location>
        <position position="344"/>
    </location>
</feature>
<proteinExistence type="inferred from homology"/>
<comment type="pathway">
    <text evidence="1 8">Amino-acid biosynthesis; L-arginine biosynthesis; carbamoyl phosphate from bicarbonate: step 1/1.</text>
</comment>
<dbReference type="InterPro" id="IPR036480">
    <property type="entry name" value="CarbP_synth_ssu_N_sf"/>
</dbReference>
<dbReference type="SUPFAM" id="SSF52021">
    <property type="entry name" value="Carbamoyl phosphate synthetase, small subunit N-terminal domain"/>
    <property type="match status" value="1"/>
</dbReference>
<accession>A0A4Q1BYM9</accession>
<sequence length="366" mass="39749">MKITESTPAVLLLQDGTLFHGKALGKIGTQGGEICFNTGMTGYQEIYTDPSYAGQVIINTTAHIGNYGVMDVQEAESNKVQIAGMVCNEFSSVSSRFTATGSLQDYLEQAGIVGISGIDTRALVRHIRTKGVMNCLISSEIFDIDSLKQELAKVPDMEGLELSSQVCTQETYFLGDPEAEFKVAVLDLGVKKSILSNLTDRGCYLKVFPAKTSFDEISAWQPDGYFVSNGPGDPAVMPYAVQTVSQFLASDKPVFGICLGHQILAQVCGLSTYKMHNGHRGLNHPVKNLETGLSEITSQNHGFAVRMEELSASSKATLTHINLNDQTVEGLRVNGKKAFSVQHHPEASPGPHDSRYLFDQFIGLMK</sequence>
<dbReference type="Gene3D" id="3.40.50.880">
    <property type="match status" value="1"/>
</dbReference>
<dbReference type="InterPro" id="IPR002474">
    <property type="entry name" value="CarbamoylP_synth_ssu_N"/>
</dbReference>
<evidence type="ECO:0000256" key="6">
    <source>
        <dbReference type="ARBA" id="ARBA00022962"/>
    </source>
</evidence>
<comment type="similarity">
    <text evidence="2 8">Belongs to the CarA family.</text>
</comment>
<feature type="active site" evidence="8">
    <location>
        <position position="346"/>
    </location>
</feature>
<evidence type="ECO:0000313" key="11">
    <source>
        <dbReference type="Proteomes" id="UP000289455"/>
    </source>
</evidence>
<protein>
    <recommendedName>
        <fullName evidence="8">Carbamoyl phosphate synthase small chain</fullName>
        <ecNumber evidence="8">6.3.5.5</ecNumber>
    </recommendedName>
    <alternativeName>
        <fullName evidence="8">Carbamoyl phosphate synthetase glutamine chain</fullName>
    </alternativeName>
</protein>
<dbReference type="GO" id="GO:0004359">
    <property type="term" value="F:glutaminase activity"/>
    <property type="evidence" value="ECO:0007669"/>
    <property type="project" value="RHEA"/>
</dbReference>
<dbReference type="PANTHER" id="PTHR43418:SF7">
    <property type="entry name" value="CARBAMOYL-PHOSPHATE SYNTHASE SMALL CHAIN"/>
    <property type="match status" value="1"/>
</dbReference>
<feature type="binding site" evidence="8">
    <location>
        <position position="259"/>
    </location>
    <ligand>
        <name>L-glutamine</name>
        <dbReference type="ChEBI" id="CHEBI:58359"/>
    </ligand>
</feature>
<name>A0A4Q1BYM9_9BACT</name>
<feature type="binding site" evidence="8">
    <location>
        <position position="302"/>
    </location>
    <ligand>
        <name>L-glutamine</name>
        <dbReference type="ChEBI" id="CHEBI:58359"/>
    </ligand>
</feature>
<dbReference type="InterPro" id="IPR029062">
    <property type="entry name" value="Class_I_gatase-like"/>
</dbReference>
<keyword evidence="3 8" id="KW-0436">Ligase</keyword>
<dbReference type="GO" id="GO:0006526">
    <property type="term" value="P:L-arginine biosynthetic process"/>
    <property type="evidence" value="ECO:0007669"/>
    <property type="project" value="UniProtKB-UniRule"/>
</dbReference>
<dbReference type="InterPro" id="IPR050472">
    <property type="entry name" value="Anth_synth/Amidotransfase"/>
</dbReference>
<dbReference type="Gene3D" id="3.50.30.20">
    <property type="entry name" value="Carbamoyl-phosphate synthase small subunit, N-terminal domain"/>
    <property type="match status" value="1"/>
</dbReference>
<dbReference type="GO" id="GO:0004088">
    <property type="term" value="F:carbamoyl-phosphate synthase (glutamine-hydrolyzing) activity"/>
    <property type="evidence" value="ECO:0007669"/>
    <property type="project" value="UniProtKB-UniRule"/>
</dbReference>